<name>A0ABW2NRR3_9BACL</name>
<evidence type="ECO:0000256" key="7">
    <source>
        <dbReference type="SAM" id="SignalP"/>
    </source>
</evidence>
<dbReference type="PANTHER" id="PTHR30429:SF1">
    <property type="entry name" value="D-METHIONINE-BINDING LIPOPROTEIN METQ-RELATED"/>
    <property type="match status" value="1"/>
</dbReference>
<dbReference type="NCBIfam" id="TIGR00363">
    <property type="entry name" value="MetQ/NlpA family lipoprotein"/>
    <property type="match status" value="1"/>
</dbReference>
<gene>
    <name evidence="8" type="ORF">ACFQPF_09275</name>
</gene>
<organism evidence="8 9">
    <name type="scientific">Fictibacillus iocasae</name>
    <dbReference type="NCBI Taxonomy" id="2715437"/>
    <lineage>
        <taxon>Bacteria</taxon>
        <taxon>Bacillati</taxon>
        <taxon>Bacillota</taxon>
        <taxon>Bacilli</taxon>
        <taxon>Bacillales</taxon>
        <taxon>Fictibacillaceae</taxon>
        <taxon>Fictibacillus</taxon>
    </lineage>
</organism>
<evidence type="ECO:0000256" key="5">
    <source>
        <dbReference type="ARBA" id="ARBA00023288"/>
    </source>
</evidence>
<feature type="signal peptide" evidence="7">
    <location>
        <begin position="1"/>
        <end position="19"/>
    </location>
</feature>
<evidence type="ECO:0000256" key="1">
    <source>
        <dbReference type="ARBA" id="ARBA00004635"/>
    </source>
</evidence>
<keyword evidence="4" id="KW-0564">Palmitate</keyword>
<evidence type="ECO:0000256" key="6">
    <source>
        <dbReference type="PIRNR" id="PIRNR002854"/>
    </source>
</evidence>
<dbReference type="PANTHER" id="PTHR30429">
    <property type="entry name" value="D-METHIONINE-BINDING LIPOPROTEIN METQ"/>
    <property type="match status" value="1"/>
</dbReference>
<keyword evidence="5 6" id="KW-0449">Lipoprotein</keyword>
<evidence type="ECO:0000256" key="4">
    <source>
        <dbReference type="ARBA" id="ARBA00023139"/>
    </source>
</evidence>
<keyword evidence="3" id="KW-0472">Membrane</keyword>
<dbReference type="Proteomes" id="UP001596549">
    <property type="component" value="Unassembled WGS sequence"/>
</dbReference>
<dbReference type="InterPro" id="IPR004872">
    <property type="entry name" value="Lipoprotein_NlpA"/>
</dbReference>
<dbReference type="CDD" id="cd13526">
    <property type="entry name" value="PBP2_lipoprotein_MetQ_like"/>
    <property type="match status" value="1"/>
</dbReference>
<proteinExistence type="inferred from homology"/>
<evidence type="ECO:0000256" key="2">
    <source>
        <dbReference type="ARBA" id="ARBA00022729"/>
    </source>
</evidence>
<feature type="chain" id="PRO_5047265528" description="Lipoprotein" evidence="7">
    <location>
        <begin position="20"/>
        <end position="269"/>
    </location>
</feature>
<evidence type="ECO:0000313" key="8">
    <source>
        <dbReference type="EMBL" id="MFC7371868.1"/>
    </source>
</evidence>
<dbReference type="RefSeq" id="WP_379748882.1">
    <property type="nucleotide sequence ID" value="NZ_JBHTCP010000015.1"/>
</dbReference>
<dbReference type="Gene3D" id="3.40.190.10">
    <property type="entry name" value="Periplasmic binding protein-like II"/>
    <property type="match status" value="2"/>
</dbReference>
<dbReference type="Pfam" id="PF03180">
    <property type="entry name" value="Lipoprotein_9"/>
    <property type="match status" value="1"/>
</dbReference>
<comment type="subcellular location">
    <subcellularLocation>
        <location evidence="1">Membrane</location>
        <topology evidence="1">Lipid-anchor</topology>
    </subcellularLocation>
</comment>
<dbReference type="SUPFAM" id="SSF53850">
    <property type="entry name" value="Periplasmic binding protein-like II"/>
    <property type="match status" value="1"/>
</dbReference>
<comment type="caution">
    <text evidence="8">The sequence shown here is derived from an EMBL/GenBank/DDBJ whole genome shotgun (WGS) entry which is preliminary data.</text>
</comment>
<comment type="similarity">
    <text evidence="6">Belongs to the nlpA lipoprotein family.</text>
</comment>
<protein>
    <recommendedName>
        <fullName evidence="6">Lipoprotein</fullName>
    </recommendedName>
</protein>
<keyword evidence="9" id="KW-1185">Reference proteome</keyword>
<sequence>MKKWGLFLLVLVFALTGCASGSADKGEALPEDKLLIGVTAGPHEQIFEKVKEVAEKDGLEIELKVFNEYVMPNVALSEKELDANSFQTEPYLDTFKKDRKLDIVEVFDTVTFPLGIYSNKIKSIDDIKEGDKLGIQNDPINLARALNLYEKAGLIKLKKGAGMEATQKDIVENKKNVKFVELEASQIPRQLDELTAATINTNFAIEHGLKPKKDSLFIEGDDSPHVNLVAVRGENKNDKVLKKLEKAYRSKEVKDFIENEFDGAVLPSW</sequence>
<evidence type="ECO:0000313" key="9">
    <source>
        <dbReference type="Proteomes" id="UP001596549"/>
    </source>
</evidence>
<evidence type="ECO:0000256" key="3">
    <source>
        <dbReference type="ARBA" id="ARBA00023136"/>
    </source>
</evidence>
<dbReference type="PIRSF" id="PIRSF002854">
    <property type="entry name" value="MetQ"/>
    <property type="match status" value="1"/>
</dbReference>
<dbReference type="EMBL" id="JBHTCP010000015">
    <property type="protein sequence ID" value="MFC7371868.1"/>
    <property type="molecule type" value="Genomic_DNA"/>
</dbReference>
<reference evidence="9" key="1">
    <citation type="journal article" date="2019" name="Int. J. Syst. Evol. Microbiol.">
        <title>The Global Catalogue of Microorganisms (GCM) 10K type strain sequencing project: providing services to taxonomists for standard genome sequencing and annotation.</title>
        <authorList>
            <consortium name="The Broad Institute Genomics Platform"/>
            <consortium name="The Broad Institute Genome Sequencing Center for Infectious Disease"/>
            <person name="Wu L."/>
            <person name="Ma J."/>
        </authorList>
    </citation>
    <scope>NUCLEOTIDE SEQUENCE [LARGE SCALE GENOMIC DNA]</scope>
    <source>
        <strain evidence="9">NBRC 106396</strain>
    </source>
</reference>
<accession>A0ABW2NRR3</accession>
<dbReference type="PROSITE" id="PS51257">
    <property type="entry name" value="PROKAR_LIPOPROTEIN"/>
    <property type="match status" value="1"/>
</dbReference>
<keyword evidence="2 7" id="KW-0732">Signal</keyword>